<feature type="region of interest" description="Disordered" evidence="1">
    <location>
        <begin position="448"/>
        <end position="477"/>
    </location>
</feature>
<dbReference type="EMBL" id="BAAAQX010000008">
    <property type="protein sequence ID" value="GAA2208272.1"/>
    <property type="molecule type" value="Genomic_DNA"/>
</dbReference>
<name>A0ABP5PCH0_9ACTN</name>
<dbReference type="Gene3D" id="3.30.1490.20">
    <property type="entry name" value="ATP-grasp fold, A domain"/>
    <property type="match status" value="2"/>
</dbReference>
<dbReference type="InterPro" id="IPR051549">
    <property type="entry name" value="PEP_Utilizing_Enz"/>
</dbReference>
<dbReference type="Proteomes" id="UP001499843">
    <property type="component" value="Unassembled WGS sequence"/>
</dbReference>
<feature type="domain" description="Pyruvate phosphate dikinase AMP/ATP-binding" evidence="3">
    <location>
        <begin position="186"/>
        <end position="241"/>
    </location>
</feature>
<feature type="region of interest" description="Disordered" evidence="1">
    <location>
        <begin position="551"/>
        <end position="580"/>
    </location>
</feature>
<evidence type="ECO:0000259" key="2">
    <source>
        <dbReference type="Pfam" id="PF00391"/>
    </source>
</evidence>
<accession>A0ABP5PCH0</accession>
<sequence length="703" mass="75971">MIIKLADAAGLGRERLGGKAAALAVLLAEGFPVPDGFVVPADAAPSAEEVRRAEQALGTGPFAVRSSAVAEDLPDASYAGLYETYLNVPAGQVADAVTRCRAAAHTQRVLAYHAPGRGEGVGVLVQPMIAAQAAGVAFTANPLSGDRDEVVITAVHGLGESLVAGTAVGEEWIVRRGRLHRRGRHARSVLDERKARAIARLALRVQERFGTPQDIEWAIEASQRHGRVHLLQARAMTALPEPVSWTAPEPGLWLRNFRLGEWLPDPVTPLFADWLLRRMHEGFRAGMHDTAGAAVSFPYAIVNGWYYTHPTPALSELPGALIRSRGRLLPFMRNALLRPGRNPAAAHQALLGRLHQQWRERELPAYRELIAQPAADELIDAIGHMAGRHLWYLAVVGGAAWKMEAHLTRFLHRHHLTDIGAPPLLTGLTDIDHTPAAHAVHSIDWYHPTAGELPTTPPDHGPTPANETAQRRREAERACRERLPGSALANFTAILQTARQYAAIRERQARTLTLGWPLLRACVLRIGRHLADSGAIDAPDDVFFLTRAELDQPPPGRAQQRRTTWEQQRKPAAPLSIGTPPPLIGRHLQRTLGLTHHDALTGQAASPGRAGGPVRIVRDLSDAHRVQPGDVLVAKTTAPAWTPLFARIAAVVTDGGTLAAHASLIAREYGIPAVVATGDATLRLHDGQHVIVDGTRGAVETPT</sequence>
<evidence type="ECO:0000313" key="5">
    <source>
        <dbReference type="Proteomes" id="UP001499843"/>
    </source>
</evidence>
<evidence type="ECO:0000259" key="3">
    <source>
        <dbReference type="Pfam" id="PF01326"/>
    </source>
</evidence>
<feature type="domain" description="Pyruvate phosphate dikinase AMP/ATP-binding" evidence="3">
    <location>
        <begin position="48"/>
        <end position="176"/>
    </location>
</feature>
<dbReference type="PANTHER" id="PTHR43615:SF1">
    <property type="entry name" value="PPDK_N DOMAIN-CONTAINING PROTEIN"/>
    <property type="match status" value="1"/>
</dbReference>
<organism evidence="4 5">
    <name type="scientific">Nonomuraea monospora</name>
    <dbReference type="NCBI Taxonomy" id="568818"/>
    <lineage>
        <taxon>Bacteria</taxon>
        <taxon>Bacillati</taxon>
        <taxon>Actinomycetota</taxon>
        <taxon>Actinomycetes</taxon>
        <taxon>Streptosporangiales</taxon>
        <taxon>Streptosporangiaceae</taxon>
        <taxon>Nonomuraea</taxon>
    </lineage>
</organism>
<comment type="caution">
    <text evidence="4">The sequence shown here is derived from an EMBL/GenBank/DDBJ whole genome shotgun (WGS) entry which is preliminary data.</text>
</comment>
<proteinExistence type="predicted"/>
<dbReference type="InterPro" id="IPR036637">
    <property type="entry name" value="Phosphohistidine_dom_sf"/>
</dbReference>
<evidence type="ECO:0000313" key="4">
    <source>
        <dbReference type="EMBL" id="GAA2208272.1"/>
    </source>
</evidence>
<dbReference type="InterPro" id="IPR002192">
    <property type="entry name" value="PPDK_AMP/ATP-bd"/>
</dbReference>
<reference evidence="5" key="1">
    <citation type="journal article" date="2019" name="Int. J. Syst. Evol. Microbiol.">
        <title>The Global Catalogue of Microorganisms (GCM) 10K type strain sequencing project: providing services to taxonomists for standard genome sequencing and annotation.</title>
        <authorList>
            <consortium name="The Broad Institute Genomics Platform"/>
            <consortium name="The Broad Institute Genome Sequencing Center for Infectious Disease"/>
            <person name="Wu L."/>
            <person name="Ma J."/>
        </authorList>
    </citation>
    <scope>NUCLEOTIDE SEQUENCE [LARGE SCALE GENOMIC DNA]</scope>
    <source>
        <strain evidence="5">JCM 16114</strain>
    </source>
</reference>
<gene>
    <name evidence="4" type="ORF">GCM10009850_037300</name>
</gene>
<dbReference type="PANTHER" id="PTHR43615">
    <property type="entry name" value="PHOSPHOENOLPYRUVATE SYNTHASE-RELATED"/>
    <property type="match status" value="1"/>
</dbReference>
<dbReference type="Pfam" id="PF00391">
    <property type="entry name" value="PEP-utilizers"/>
    <property type="match status" value="1"/>
</dbReference>
<dbReference type="SUPFAM" id="SSF56059">
    <property type="entry name" value="Glutathione synthetase ATP-binding domain-like"/>
    <property type="match status" value="1"/>
</dbReference>
<dbReference type="RefSeq" id="WP_344476245.1">
    <property type="nucleotide sequence ID" value="NZ_BAAAQX010000008.1"/>
</dbReference>
<dbReference type="InterPro" id="IPR008279">
    <property type="entry name" value="PEP-util_enz_mobile_dom"/>
</dbReference>
<dbReference type="Gene3D" id="3.50.30.10">
    <property type="entry name" value="Phosphohistidine domain"/>
    <property type="match status" value="1"/>
</dbReference>
<dbReference type="SUPFAM" id="SSF52009">
    <property type="entry name" value="Phosphohistidine domain"/>
    <property type="match status" value="1"/>
</dbReference>
<dbReference type="Gene3D" id="3.30.470.20">
    <property type="entry name" value="ATP-grasp fold, B domain"/>
    <property type="match status" value="2"/>
</dbReference>
<evidence type="ECO:0008006" key="6">
    <source>
        <dbReference type="Google" id="ProtNLM"/>
    </source>
</evidence>
<evidence type="ECO:0000256" key="1">
    <source>
        <dbReference type="SAM" id="MobiDB-lite"/>
    </source>
</evidence>
<dbReference type="InterPro" id="IPR013815">
    <property type="entry name" value="ATP_grasp_subdomain_1"/>
</dbReference>
<dbReference type="Pfam" id="PF01326">
    <property type="entry name" value="PPDK_N"/>
    <property type="match status" value="2"/>
</dbReference>
<keyword evidence="5" id="KW-1185">Reference proteome</keyword>
<protein>
    <recommendedName>
        <fullName evidence="6">Phosphoenolpyruvate synthase</fullName>
    </recommendedName>
</protein>
<feature type="domain" description="PEP-utilising enzyme mobile" evidence="2">
    <location>
        <begin position="627"/>
        <end position="697"/>
    </location>
</feature>